<dbReference type="AlphaFoldDB" id="A0A1X7S4F2"/>
<sequence length="429" mass="48587">MRSDSVAEAMASNDADHKYPPSNEVQINKSTTTSLRLVDNCLQAFAINASTLSNVLFRNCAFSNVIFTNCGFKDVTFSGLEWSNVRISGVVLRDVAWDGIGMKNVCITDEMRLRRLHGIINLPIRDRDTTALTRSVVFTPGQRRDETQRAAHHASVAVVSEKSAMFLKLPKAVLHRIIDHVFPDGEIIISDRDITAYPNTRQTQYCLGNDRKRFYTYQGQAGAQDDQKLALPLLRTHSRLHRLAISHIYDRRFTFASPEGCLAFLHDHQRSQHHISRLGLRYGPDTSLAAWRRLFDILVWERPEIRELSLVLDQAFWTVTPWEQGVESMMRWTSEQQSGVVGKDMSFLECVASVPGARLLKAGEVRVFLEIDGSVLDRKRAEFVKELETALRSGMLQHGDMANCTATGCHCAVRVLEHCCYWRHNSGEP</sequence>
<evidence type="ECO:0000313" key="1">
    <source>
        <dbReference type="EMBL" id="SMQ54552.1"/>
    </source>
</evidence>
<accession>A0A1X7S4F2</accession>
<evidence type="ECO:0000313" key="2">
    <source>
        <dbReference type="Proteomes" id="UP000215127"/>
    </source>
</evidence>
<proteinExistence type="predicted"/>
<dbReference type="Gene3D" id="2.160.20.80">
    <property type="entry name" value="E3 ubiquitin-protein ligase SopA"/>
    <property type="match status" value="1"/>
</dbReference>
<organism evidence="1 2">
    <name type="scientific">Zymoseptoria tritici (strain ST99CH_3D7)</name>
    <dbReference type="NCBI Taxonomy" id="1276538"/>
    <lineage>
        <taxon>Eukaryota</taxon>
        <taxon>Fungi</taxon>
        <taxon>Dikarya</taxon>
        <taxon>Ascomycota</taxon>
        <taxon>Pezizomycotina</taxon>
        <taxon>Dothideomycetes</taxon>
        <taxon>Dothideomycetidae</taxon>
        <taxon>Mycosphaerellales</taxon>
        <taxon>Mycosphaerellaceae</taxon>
        <taxon>Zymoseptoria</taxon>
    </lineage>
</organism>
<keyword evidence="2" id="KW-1185">Reference proteome</keyword>
<reference evidence="1 2" key="1">
    <citation type="submission" date="2016-06" db="EMBL/GenBank/DDBJ databases">
        <authorList>
            <person name="Kjaerup R.B."/>
            <person name="Dalgaard T.S."/>
            <person name="Juul-Madsen H.R."/>
        </authorList>
    </citation>
    <scope>NUCLEOTIDE SEQUENCE [LARGE SCALE GENOMIC DNA]</scope>
</reference>
<dbReference type="EMBL" id="LT853701">
    <property type="protein sequence ID" value="SMQ54552.1"/>
    <property type="molecule type" value="Genomic_DNA"/>
</dbReference>
<dbReference type="SUPFAM" id="SSF141571">
    <property type="entry name" value="Pentapeptide repeat-like"/>
    <property type="match status" value="1"/>
</dbReference>
<name>A0A1X7S4F2_ZYMT9</name>
<dbReference type="Proteomes" id="UP000215127">
    <property type="component" value="Chromosome 10"/>
</dbReference>
<protein>
    <submittedName>
        <fullName evidence="1">Uncharacterized protein</fullName>
    </submittedName>
</protein>
<gene>
    <name evidence="1" type="ORF">ZT3D7_G9707</name>
</gene>